<evidence type="ECO:0000256" key="1">
    <source>
        <dbReference type="SAM" id="Coils"/>
    </source>
</evidence>
<dbReference type="VEuPathDB" id="PlasmoDB:PmUG01_03018200"/>
<feature type="compositionally biased region" description="Acidic residues" evidence="2">
    <location>
        <begin position="190"/>
        <end position="200"/>
    </location>
</feature>
<keyword evidence="1" id="KW-0175">Coiled coil</keyword>
<feature type="compositionally biased region" description="Polar residues" evidence="2">
    <location>
        <begin position="1"/>
        <end position="11"/>
    </location>
</feature>
<evidence type="ECO:0000313" key="4">
    <source>
        <dbReference type="Proteomes" id="UP000219799"/>
    </source>
</evidence>
<organism evidence="3 4">
    <name type="scientific">Plasmodium malariae</name>
    <dbReference type="NCBI Taxonomy" id="5858"/>
    <lineage>
        <taxon>Eukaryota</taxon>
        <taxon>Sar</taxon>
        <taxon>Alveolata</taxon>
        <taxon>Apicomplexa</taxon>
        <taxon>Aconoidasida</taxon>
        <taxon>Haemosporida</taxon>
        <taxon>Plasmodiidae</taxon>
        <taxon>Plasmodium</taxon>
        <taxon>Plasmodium (Plasmodium)</taxon>
    </lineage>
</organism>
<accession>A0A1C3KA81</accession>
<dbReference type="Proteomes" id="UP000219799">
    <property type="component" value="Chromosome 3"/>
</dbReference>
<reference evidence="3 4" key="1">
    <citation type="submission" date="2016-06" db="EMBL/GenBank/DDBJ databases">
        <authorList>
            <consortium name="Pathogen Informatics"/>
        </authorList>
    </citation>
    <scope>NUCLEOTIDE SEQUENCE [LARGE SCALE GENOMIC DNA]</scope>
    <source>
        <strain evidence="3">PmlGA01</strain>
    </source>
</reference>
<feature type="compositionally biased region" description="Low complexity" evidence="2">
    <location>
        <begin position="27"/>
        <end position="104"/>
    </location>
</feature>
<feature type="coiled-coil region" evidence="1">
    <location>
        <begin position="389"/>
        <end position="553"/>
    </location>
</feature>
<dbReference type="AlphaFoldDB" id="A0A1C3KA81"/>
<protein>
    <submittedName>
        <fullName evidence="3">Uncharacterized protein</fullName>
    </submittedName>
</protein>
<name>A0A1C3KA81_PLAMA</name>
<evidence type="ECO:0000313" key="3">
    <source>
        <dbReference type="EMBL" id="SBT70368.1"/>
    </source>
</evidence>
<feature type="region of interest" description="Disordered" evidence="2">
    <location>
        <begin position="185"/>
        <end position="223"/>
    </location>
</feature>
<feature type="region of interest" description="Disordered" evidence="2">
    <location>
        <begin position="1"/>
        <end position="105"/>
    </location>
</feature>
<sequence>MSMNKLKSSTLLKIESKNVERKKKKINNNSISNNNNSISNNNKSSSSNNKSSSSNNKSSSSNNKSSSNNNNNNSNSNSNSSSNNDNSSNNNKIDNNNNNGSNNSLRKHVSLKIVRKKIDTAHADKNVVVAQGTLREENAKIIKNKILKKVQDASDVVDCLSSSQISNDENKKTVFRKGVHKLNTRKDETNDTDDEDDNEDGINNNDNADGNTNNNSKTTTTKKIIRIKKPKEQVINKPSPLNNFNELNAANAEHVGEQYYNSNEKSVKMEDSENEILNSIIEKKSFLITDQPTDVKKKKKKIIVKKVPITEKSKVEGKMEENAGYKAGYKADDKADDKAGDKQDDKCAYSILYKTSSPSSRISNIGRKNTNSCAGKNFEKANNEIGMNKAKLDELMKTHESEISNIKKEKKIQEEKLSIYIQNLNDEMYNLNNKLNDELKEKYKMEEMNEYLKTTKSGLEEKVNTLQKKIDESKELYSLLNEKFVTLEEENKLLLERDEENNLKVQNLEEEKTKLEKKLEEKNILIKKKDETINKYNNEIENYKNVLKSKGEMILLNNSSSTIVDKNSAERNSQKEYINKLTKEKKELTYAFKKQLDLIVILKKQINLLENNKILNITSNEFKKILQD</sequence>
<proteinExistence type="predicted"/>
<feature type="compositionally biased region" description="Low complexity" evidence="2">
    <location>
        <begin position="201"/>
        <end position="222"/>
    </location>
</feature>
<evidence type="ECO:0000256" key="2">
    <source>
        <dbReference type="SAM" id="MobiDB-lite"/>
    </source>
</evidence>
<gene>
    <name evidence="3" type="primary">PmlGA01_030009900</name>
    <name evidence="3" type="ORF">PMLGA01_030009900</name>
</gene>
<dbReference type="EMBL" id="LT594491">
    <property type="protein sequence ID" value="SBT70368.1"/>
    <property type="molecule type" value="Genomic_DNA"/>
</dbReference>